<dbReference type="SUPFAM" id="SSF47240">
    <property type="entry name" value="Ferritin-like"/>
    <property type="match status" value="1"/>
</dbReference>
<keyword evidence="2" id="KW-1185">Reference proteome</keyword>
<name>A0A9P1NZH0_9CYAN</name>
<gene>
    <name evidence="1" type="ORF">ARTHRO_40650</name>
</gene>
<dbReference type="InterPro" id="IPR019243">
    <property type="entry name" value="DUF2202"/>
</dbReference>
<organism evidence="1 2">
    <name type="scientific">Limnospira indica PCC 8005</name>
    <dbReference type="NCBI Taxonomy" id="376219"/>
    <lineage>
        <taxon>Bacteria</taxon>
        <taxon>Bacillati</taxon>
        <taxon>Cyanobacteriota</taxon>
        <taxon>Cyanophyceae</taxon>
        <taxon>Oscillatoriophycideae</taxon>
        <taxon>Oscillatoriales</taxon>
        <taxon>Sirenicapillariaceae</taxon>
        <taxon>Limnospira</taxon>
    </lineage>
</organism>
<evidence type="ECO:0008006" key="3">
    <source>
        <dbReference type="Google" id="ProtNLM"/>
    </source>
</evidence>
<evidence type="ECO:0000313" key="1">
    <source>
        <dbReference type="EMBL" id="CDM96244.1"/>
    </source>
</evidence>
<evidence type="ECO:0000313" key="2">
    <source>
        <dbReference type="Proteomes" id="UP000032946"/>
    </source>
</evidence>
<proteinExistence type="predicted"/>
<sequence>MSDNPALDSLKQALCEAIQDEYKACATYRLIIQKFGPIRPFVNIIEAEKRHIQALIPLFIRYNIPIPEDDWETRIIPPNSVQEACEQGVKAEIENGEMYQRLLKATSNYWDVQNVFLNLQRASQENHLPAFKRCVTRRTQTIAISNQNNCYGGHRHQRRRGCQFS</sequence>
<dbReference type="Proteomes" id="UP000032946">
    <property type="component" value="Chromosome"/>
</dbReference>
<dbReference type="CDD" id="cd01048">
    <property type="entry name" value="Ferritin_like_AB2"/>
    <property type="match status" value="1"/>
</dbReference>
<dbReference type="EMBL" id="FO818640">
    <property type="protein sequence ID" value="CDM96244.1"/>
    <property type="molecule type" value="Genomic_DNA"/>
</dbReference>
<dbReference type="RefSeq" id="WP_006624669.1">
    <property type="nucleotide sequence ID" value="NZ_FO818640.1"/>
</dbReference>
<accession>A0A9P1NZH0</accession>
<dbReference type="InterPro" id="IPR009078">
    <property type="entry name" value="Ferritin-like_SF"/>
</dbReference>
<reference evidence="1 2" key="1">
    <citation type="submission" date="2014-02" db="EMBL/GenBank/DDBJ databases">
        <authorList>
            <person name="Genoscope - CEA"/>
        </authorList>
    </citation>
    <scope>NUCLEOTIDE SEQUENCE [LARGE SCALE GENOMIC DNA]</scope>
    <source>
        <strain evidence="1 2">PCC 8005</strain>
    </source>
</reference>
<protein>
    <recommendedName>
        <fullName evidence="3">DUF2202 domain-containing protein</fullName>
    </recommendedName>
</protein>
<dbReference type="Gene3D" id="1.20.1260.10">
    <property type="match status" value="1"/>
</dbReference>
<dbReference type="AlphaFoldDB" id="A0A9P1NZH0"/>
<dbReference type="InterPro" id="IPR012347">
    <property type="entry name" value="Ferritin-like"/>
</dbReference>